<dbReference type="AlphaFoldDB" id="A0A1G6XGM9"/>
<dbReference type="STRING" id="58114.SAMN05216270_107126"/>
<dbReference type="Proteomes" id="UP000198949">
    <property type="component" value="Unassembled WGS sequence"/>
</dbReference>
<reference evidence="3" key="1">
    <citation type="submission" date="2016-10" db="EMBL/GenBank/DDBJ databases">
        <authorList>
            <person name="Varghese N."/>
            <person name="Submissions S."/>
        </authorList>
    </citation>
    <scope>NUCLEOTIDE SEQUENCE [LARGE SCALE GENOMIC DNA]</scope>
    <source>
        <strain evidence="3">CGMCC 4.3516</strain>
    </source>
</reference>
<feature type="chain" id="PRO_5011517543" evidence="1">
    <location>
        <begin position="42"/>
        <end position="123"/>
    </location>
</feature>
<gene>
    <name evidence="2" type="ORF">SAMN05216270_107126</name>
</gene>
<evidence type="ECO:0000256" key="1">
    <source>
        <dbReference type="SAM" id="SignalP"/>
    </source>
</evidence>
<keyword evidence="1" id="KW-0732">Signal</keyword>
<name>A0A1G6XGM9_9ACTN</name>
<accession>A0A1G6XGM9</accession>
<organism evidence="2 3">
    <name type="scientific">Glycomyces harbinensis</name>
    <dbReference type="NCBI Taxonomy" id="58114"/>
    <lineage>
        <taxon>Bacteria</taxon>
        <taxon>Bacillati</taxon>
        <taxon>Actinomycetota</taxon>
        <taxon>Actinomycetes</taxon>
        <taxon>Glycomycetales</taxon>
        <taxon>Glycomycetaceae</taxon>
        <taxon>Glycomyces</taxon>
    </lineage>
</organism>
<evidence type="ECO:0000313" key="3">
    <source>
        <dbReference type="Proteomes" id="UP000198949"/>
    </source>
</evidence>
<dbReference type="RefSeq" id="WP_143014880.1">
    <property type="nucleotide sequence ID" value="NZ_FNAD01000007.1"/>
</dbReference>
<protein>
    <submittedName>
        <fullName evidence="2">Uncharacterized protein</fullName>
    </submittedName>
</protein>
<feature type="signal peptide" evidence="1">
    <location>
        <begin position="1"/>
        <end position="41"/>
    </location>
</feature>
<dbReference type="EMBL" id="FNAD01000007">
    <property type="protein sequence ID" value="SDD76485.1"/>
    <property type="molecule type" value="Genomic_DNA"/>
</dbReference>
<evidence type="ECO:0000313" key="2">
    <source>
        <dbReference type="EMBL" id="SDD76485.1"/>
    </source>
</evidence>
<proteinExistence type="predicted"/>
<keyword evidence="3" id="KW-1185">Reference proteome</keyword>
<sequence>MRSTPESSTYTRIRTRLGWFATAAFAIAALASAALPATAHAAPNDAVITGAPAHAMAPTGTAHTDSTESVSPLAWIYYASYTDYASCYSRGVKGSGGGLRWSDFDCYRVSTNPTQYDLYVNTY</sequence>